<keyword evidence="3 6" id="KW-0812">Transmembrane</keyword>
<evidence type="ECO:0000313" key="7">
    <source>
        <dbReference type="EMBL" id="NNG24931.1"/>
    </source>
</evidence>
<feature type="transmembrane region" description="Helical" evidence="6">
    <location>
        <begin position="20"/>
        <end position="43"/>
    </location>
</feature>
<keyword evidence="2" id="KW-0813">Transport</keyword>
<dbReference type="AlphaFoldDB" id="A0A7Y2K1H9"/>
<feature type="transmembrane region" description="Helical" evidence="6">
    <location>
        <begin position="372"/>
        <end position="392"/>
    </location>
</feature>
<dbReference type="InterPro" id="IPR011701">
    <property type="entry name" value="MFS"/>
</dbReference>
<feature type="transmembrane region" description="Helical" evidence="6">
    <location>
        <begin position="154"/>
        <end position="174"/>
    </location>
</feature>
<gene>
    <name evidence="7" type="ORF">HGB41_18255</name>
</gene>
<dbReference type="RefSeq" id="WP_171087081.1">
    <property type="nucleotide sequence ID" value="NZ_JABAIV010000007.1"/>
</dbReference>
<feature type="transmembrane region" description="Helical" evidence="6">
    <location>
        <begin position="87"/>
        <end position="120"/>
    </location>
</feature>
<dbReference type="Gene3D" id="1.20.1250.20">
    <property type="entry name" value="MFS general substrate transporter like domains"/>
    <property type="match status" value="2"/>
</dbReference>
<organism evidence="7 8">
    <name type="scientific">Telluria aromaticivorans</name>
    <dbReference type="NCBI Taxonomy" id="2725995"/>
    <lineage>
        <taxon>Bacteria</taxon>
        <taxon>Pseudomonadati</taxon>
        <taxon>Pseudomonadota</taxon>
        <taxon>Betaproteobacteria</taxon>
        <taxon>Burkholderiales</taxon>
        <taxon>Oxalobacteraceae</taxon>
        <taxon>Telluria group</taxon>
        <taxon>Telluria</taxon>
    </lineage>
</organism>
<dbReference type="PANTHER" id="PTHR12778">
    <property type="entry name" value="SOLUTE CARRIER FAMILY 33 ACETYL-COA TRANSPORTER -RELATED"/>
    <property type="match status" value="1"/>
</dbReference>
<accession>A0A7Y2K1H9</accession>
<dbReference type="EMBL" id="JABAIV010000007">
    <property type="protein sequence ID" value="NNG24931.1"/>
    <property type="molecule type" value="Genomic_DNA"/>
</dbReference>
<comment type="subcellular location">
    <subcellularLocation>
        <location evidence="1">Membrane</location>
        <topology evidence="1">Multi-pass membrane protein</topology>
    </subcellularLocation>
</comment>
<protein>
    <submittedName>
        <fullName evidence="7">AmpG family muropeptide MFS transporter</fullName>
    </submittedName>
</protein>
<evidence type="ECO:0000256" key="3">
    <source>
        <dbReference type="ARBA" id="ARBA00022692"/>
    </source>
</evidence>
<feature type="transmembrane region" description="Helical" evidence="6">
    <location>
        <begin position="238"/>
        <end position="260"/>
    </location>
</feature>
<dbReference type="Proteomes" id="UP000533905">
    <property type="component" value="Unassembled WGS sequence"/>
</dbReference>
<proteinExistence type="predicted"/>
<feature type="transmembrane region" description="Helical" evidence="6">
    <location>
        <begin position="186"/>
        <end position="207"/>
    </location>
</feature>
<reference evidence="7 8" key="1">
    <citation type="submission" date="2020-04" db="EMBL/GenBank/DDBJ databases">
        <title>Massilia sp. nov., a cold adapted bacteria isolated from Arctic soil.</title>
        <authorList>
            <person name="Son J."/>
            <person name="Ka J.-O."/>
        </authorList>
    </citation>
    <scope>NUCLEOTIDE SEQUENCE [LARGE SCALE GENOMIC DNA]</scope>
    <source>
        <strain evidence="7 8">ML15P13</strain>
    </source>
</reference>
<dbReference type="InterPro" id="IPR004752">
    <property type="entry name" value="AmpG_permease/AT-1"/>
</dbReference>
<evidence type="ECO:0000256" key="2">
    <source>
        <dbReference type="ARBA" id="ARBA00022448"/>
    </source>
</evidence>
<feature type="transmembrane region" description="Helical" evidence="6">
    <location>
        <begin position="404"/>
        <end position="422"/>
    </location>
</feature>
<feature type="transmembrane region" description="Helical" evidence="6">
    <location>
        <begin position="336"/>
        <end position="360"/>
    </location>
</feature>
<dbReference type="PANTHER" id="PTHR12778:SF10">
    <property type="entry name" value="MAJOR FACILITATOR SUPERFAMILY DOMAIN-CONTAINING PROTEIN 3"/>
    <property type="match status" value="1"/>
</dbReference>
<dbReference type="GO" id="GO:0016020">
    <property type="term" value="C:membrane"/>
    <property type="evidence" value="ECO:0007669"/>
    <property type="project" value="UniProtKB-SubCell"/>
</dbReference>
<dbReference type="Pfam" id="PF07690">
    <property type="entry name" value="MFS_1"/>
    <property type="match status" value="2"/>
</dbReference>
<keyword evidence="8" id="KW-1185">Reference proteome</keyword>
<evidence type="ECO:0000313" key="8">
    <source>
        <dbReference type="Proteomes" id="UP000533905"/>
    </source>
</evidence>
<sequence>MQTSLDKSPPPSSPSQPSPWGWIPSLYFSQAIPYVVVMSLSVIMYKDMGISNSDIAFYTSLLYLPWVIKPLWSPIVDMFGTKRRWTVLLQLAVAASLVAVGLTLHLPNFFVASLAVMWLMAFSSATHDISADGFYMLGLRQKQQAAFVGVRSTFYRLATLAGQGPLVVLAGYLATRLGDVHQAWSIVFFVLAAFFFLAFLWHGYILPRPDADHKVARTDNPLRDFFVTFALFFRKRDIWLILGFILTFRLGEAQLLKLVAPFLKDPLIKGGLGLTTAQYGVAYGTIGIAFLTLGGLAGGYLISRLGLKRCLWLMVFAVHLPDLVFVYLSQAQPTSFALVCASLAVEQFGYGFGFTAMMLYMIMVCEGEHKTAHYAICTGLMALGMMVPGMWSGDLQEYLGYKNFFIWACLSTIPAFIMAALVKIDPEFGKK</sequence>
<evidence type="ECO:0000256" key="6">
    <source>
        <dbReference type="SAM" id="Phobius"/>
    </source>
</evidence>
<evidence type="ECO:0000256" key="4">
    <source>
        <dbReference type="ARBA" id="ARBA00022989"/>
    </source>
</evidence>
<keyword evidence="4 6" id="KW-1133">Transmembrane helix</keyword>
<evidence type="ECO:0000256" key="1">
    <source>
        <dbReference type="ARBA" id="ARBA00004141"/>
    </source>
</evidence>
<feature type="transmembrane region" description="Helical" evidence="6">
    <location>
        <begin position="280"/>
        <end position="303"/>
    </location>
</feature>
<feature type="transmembrane region" description="Helical" evidence="6">
    <location>
        <begin position="310"/>
        <end position="330"/>
    </location>
</feature>
<name>A0A7Y2K1H9_9BURK</name>
<comment type="caution">
    <text evidence="7">The sequence shown here is derived from an EMBL/GenBank/DDBJ whole genome shotgun (WGS) entry which is preliminary data.</text>
</comment>
<keyword evidence="5 6" id="KW-0472">Membrane</keyword>
<evidence type="ECO:0000256" key="5">
    <source>
        <dbReference type="ARBA" id="ARBA00023136"/>
    </source>
</evidence>
<dbReference type="GO" id="GO:0022857">
    <property type="term" value="F:transmembrane transporter activity"/>
    <property type="evidence" value="ECO:0007669"/>
    <property type="project" value="InterPro"/>
</dbReference>
<dbReference type="SUPFAM" id="SSF103473">
    <property type="entry name" value="MFS general substrate transporter"/>
    <property type="match status" value="1"/>
</dbReference>
<dbReference type="InterPro" id="IPR036259">
    <property type="entry name" value="MFS_trans_sf"/>
</dbReference>